<evidence type="ECO:0000313" key="11">
    <source>
        <dbReference type="Proteomes" id="UP000001542"/>
    </source>
</evidence>
<dbReference type="RefSeq" id="XP_001579075.1">
    <property type="nucleotide sequence ID" value="XM_001579025.1"/>
</dbReference>
<protein>
    <submittedName>
        <fullName evidence="10">MatE family protein</fullName>
    </submittedName>
</protein>
<gene>
    <name evidence="10" type="ORF">TVAG_306090</name>
</gene>
<feature type="transmembrane region" description="Helical" evidence="9">
    <location>
        <begin position="318"/>
        <end position="338"/>
    </location>
</feature>
<feature type="transmembrane region" description="Helical" evidence="9">
    <location>
        <begin position="97"/>
        <end position="115"/>
    </location>
</feature>
<reference evidence="10" key="1">
    <citation type="submission" date="2006-10" db="EMBL/GenBank/DDBJ databases">
        <authorList>
            <person name="Amadeo P."/>
            <person name="Zhao Q."/>
            <person name="Wortman J."/>
            <person name="Fraser-Liggett C."/>
            <person name="Carlton J."/>
        </authorList>
    </citation>
    <scope>NUCLEOTIDE SEQUENCE</scope>
    <source>
        <strain evidence="10">G3</strain>
    </source>
</reference>
<evidence type="ECO:0000256" key="1">
    <source>
        <dbReference type="ARBA" id="ARBA00004651"/>
    </source>
</evidence>
<feature type="compositionally biased region" description="Basic and acidic residues" evidence="8">
    <location>
        <begin position="488"/>
        <end position="498"/>
    </location>
</feature>
<keyword evidence="4" id="KW-1003">Cell membrane</keyword>
<keyword evidence="7 9" id="KW-0472">Membrane</keyword>
<dbReference type="GO" id="GO:0042910">
    <property type="term" value="F:xenobiotic transmembrane transporter activity"/>
    <property type="evidence" value="ECO:0007669"/>
    <property type="project" value="InterPro"/>
</dbReference>
<dbReference type="PANTHER" id="PTHR43549:SF2">
    <property type="entry name" value="MULTIDRUG RESISTANCE PROTEIN NORM-RELATED"/>
    <property type="match status" value="1"/>
</dbReference>
<dbReference type="InParanoid" id="A2DNA1"/>
<evidence type="ECO:0000256" key="6">
    <source>
        <dbReference type="ARBA" id="ARBA00022989"/>
    </source>
</evidence>
<dbReference type="KEGG" id="tva:5463593"/>
<reference evidence="10" key="2">
    <citation type="journal article" date="2007" name="Science">
        <title>Draft genome sequence of the sexually transmitted pathogen Trichomonas vaginalis.</title>
        <authorList>
            <person name="Carlton J.M."/>
            <person name="Hirt R.P."/>
            <person name="Silva J.C."/>
            <person name="Delcher A.L."/>
            <person name="Schatz M."/>
            <person name="Zhao Q."/>
            <person name="Wortman J.R."/>
            <person name="Bidwell S.L."/>
            <person name="Alsmark U.C.M."/>
            <person name="Besteiro S."/>
            <person name="Sicheritz-Ponten T."/>
            <person name="Noel C.J."/>
            <person name="Dacks J.B."/>
            <person name="Foster P.G."/>
            <person name="Simillion C."/>
            <person name="Van de Peer Y."/>
            <person name="Miranda-Saavedra D."/>
            <person name="Barton G.J."/>
            <person name="Westrop G.D."/>
            <person name="Mueller S."/>
            <person name="Dessi D."/>
            <person name="Fiori P.L."/>
            <person name="Ren Q."/>
            <person name="Paulsen I."/>
            <person name="Zhang H."/>
            <person name="Bastida-Corcuera F.D."/>
            <person name="Simoes-Barbosa A."/>
            <person name="Brown M.T."/>
            <person name="Hayes R.D."/>
            <person name="Mukherjee M."/>
            <person name="Okumura C.Y."/>
            <person name="Schneider R."/>
            <person name="Smith A.J."/>
            <person name="Vanacova S."/>
            <person name="Villalvazo M."/>
            <person name="Haas B.J."/>
            <person name="Pertea M."/>
            <person name="Feldblyum T.V."/>
            <person name="Utterback T.R."/>
            <person name="Shu C.L."/>
            <person name="Osoegawa K."/>
            <person name="de Jong P.J."/>
            <person name="Hrdy I."/>
            <person name="Horvathova L."/>
            <person name="Zubacova Z."/>
            <person name="Dolezal P."/>
            <person name="Malik S.B."/>
            <person name="Logsdon J.M. Jr."/>
            <person name="Henze K."/>
            <person name="Gupta A."/>
            <person name="Wang C.C."/>
            <person name="Dunne R.L."/>
            <person name="Upcroft J.A."/>
            <person name="Upcroft P."/>
            <person name="White O."/>
            <person name="Salzberg S.L."/>
            <person name="Tang P."/>
            <person name="Chiu C.-H."/>
            <person name="Lee Y.-S."/>
            <person name="Embley T.M."/>
            <person name="Coombs G.H."/>
            <person name="Mottram J.C."/>
            <person name="Tachezy J."/>
            <person name="Fraser-Liggett C.M."/>
            <person name="Johnson P.J."/>
        </authorList>
    </citation>
    <scope>NUCLEOTIDE SEQUENCE [LARGE SCALE GENOMIC DNA]</scope>
    <source>
        <strain evidence="10">G3</strain>
    </source>
</reference>
<feature type="transmembrane region" description="Helical" evidence="9">
    <location>
        <begin position="274"/>
        <end position="298"/>
    </location>
</feature>
<feature type="transmembrane region" description="Helical" evidence="9">
    <location>
        <begin position="424"/>
        <end position="447"/>
    </location>
</feature>
<proteinExistence type="inferred from homology"/>
<dbReference type="PANTHER" id="PTHR43549">
    <property type="entry name" value="MULTIDRUG RESISTANCE PROTEIN YPNP-RELATED"/>
    <property type="match status" value="1"/>
</dbReference>
<evidence type="ECO:0000256" key="2">
    <source>
        <dbReference type="ARBA" id="ARBA00010199"/>
    </source>
</evidence>
<dbReference type="InterPro" id="IPR052031">
    <property type="entry name" value="Membrane_Transporter-Flippase"/>
</dbReference>
<organism evidence="10 11">
    <name type="scientific">Trichomonas vaginalis (strain ATCC PRA-98 / G3)</name>
    <dbReference type="NCBI Taxonomy" id="412133"/>
    <lineage>
        <taxon>Eukaryota</taxon>
        <taxon>Metamonada</taxon>
        <taxon>Parabasalia</taxon>
        <taxon>Trichomonadida</taxon>
        <taxon>Trichomonadidae</taxon>
        <taxon>Trichomonas</taxon>
    </lineage>
</organism>
<feature type="transmembrane region" description="Helical" evidence="9">
    <location>
        <begin position="459"/>
        <end position="481"/>
    </location>
</feature>
<feature type="transmembrane region" description="Helical" evidence="9">
    <location>
        <begin position="350"/>
        <end position="376"/>
    </location>
</feature>
<feature type="transmembrane region" description="Helical" evidence="9">
    <location>
        <begin position="233"/>
        <end position="253"/>
    </location>
</feature>
<dbReference type="VEuPathDB" id="TrichDB:TVAG_306090"/>
<evidence type="ECO:0000256" key="5">
    <source>
        <dbReference type="ARBA" id="ARBA00022692"/>
    </source>
</evidence>
<feature type="transmembrane region" description="Helical" evidence="9">
    <location>
        <begin position="196"/>
        <end position="221"/>
    </location>
</feature>
<dbReference type="EMBL" id="DS113222">
    <property type="protein sequence ID" value="EAY18089.1"/>
    <property type="molecule type" value="Genomic_DNA"/>
</dbReference>
<dbReference type="InterPro" id="IPR002528">
    <property type="entry name" value="MATE_fam"/>
</dbReference>
<feature type="transmembrane region" description="Helical" evidence="9">
    <location>
        <begin position="396"/>
        <end position="417"/>
    </location>
</feature>
<name>A2DNA1_TRIV3</name>
<feature type="transmembrane region" description="Helical" evidence="9">
    <location>
        <begin position="127"/>
        <end position="145"/>
    </location>
</feature>
<comment type="similarity">
    <text evidence="2">Belongs to the multi antimicrobial extrusion (MATE) (TC 2.A.66.1) family.</text>
</comment>
<comment type="subcellular location">
    <subcellularLocation>
        <location evidence="1">Cell membrane</location>
        <topology evidence="1">Multi-pass membrane protein</topology>
    </subcellularLocation>
</comment>
<dbReference type="SMR" id="A2DNA1"/>
<keyword evidence="5 9" id="KW-0812">Transmembrane</keyword>
<keyword evidence="11" id="KW-1185">Reference proteome</keyword>
<evidence type="ECO:0000256" key="3">
    <source>
        <dbReference type="ARBA" id="ARBA00022448"/>
    </source>
</evidence>
<evidence type="ECO:0000313" key="10">
    <source>
        <dbReference type="EMBL" id="EAY18089.1"/>
    </source>
</evidence>
<dbReference type="GO" id="GO:0005886">
    <property type="term" value="C:plasma membrane"/>
    <property type="evidence" value="ECO:0007669"/>
    <property type="project" value="UniProtKB-SubCell"/>
</dbReference>
<dbReference type="GO" id="GO:0015297">
    <property type="term" value="F:antiporter activity"/>
    <property type="evidence" value="ECO:0007669"/>
    <property type="project" value="InterPro"/>
</dbReference>
<dbReference type="OrthoDB" id="10251135at2759"/>
<evidence type="ECO:0000256" key="7">
    <source>
        <dbReference type="ARBA" id="ARBA00023136"/>
    </source>
</evidence>
<dbReference type="CDD" id="cd12082">
    <property type="entry name" value="MATE_like"/>
    <property type="match status" value="1"/>
</dbReference>
<dbReference type="Pfam" id="PF01554">
    <property type="entry name" value="MatE"/>
    <property type="match status" value="2"/>
</dbReference>
<dbReference type="VEuPathDB" id="TrichDB:TVAGG3_1024230"/>
<keyword evidence="3" id="KW-0813">Transport</keyword>
<evidence type="ECO:0000256" key="9">
    <source>
        <dbReference type="SAM" id="Phobius"/>
    </source>
</evidence>
<feature type="region of interest" description="Disordered" evidence="8">
    <location>
        <begin position="488"/>
        <end position="516"/>
    </location>
</feature>
<accession>A2DNA1</accession>
<dbReference type="AlphaFoldDB" id="A2DNA1"/>
<evidence type="ECO:0000256" key="8">
    <source>
        <dbReference type="SAM" id="MobiDB-lite"/>
    </source>
</evidence>
<keyword evidence="6 9" id="KW-1133">Transmembrane helix</keyword>
<sequence length="516" mass="57260">MSEEVAQISRDSSENMGDSLDNKDIIEVDSGKDDEHKRLGGYPPLQTVVRLCPGPIISQFVNSLYGVVDSIWVSKFIGELGLTALSLAYIIDNSALSFGFFLATAASSQISYLFSRKLYEEISHLSIDLFRIAVIFALIVPAILLPCSTPLFKFLGGEGKVNKLALQYVIPLCALNLFTCMYHTVCGILQAEGRTWAYAGAQILSMILNMVLFDPLLLYLIKNTSGSSLATELSMFIPALIIFILLWLGKFSTKPQAKYITKCFSPEAGEALKTGLSAFIMNISIGLPSLIMQKFIAIRANRVGHYDMVVAVYNALCRIYNVSMCVPIALNAAYLPAASYAFGLKDYKRILLLTFHVVWISVVWGLFVSFVVITFPKQVCTIWSRNDDFLYWCKEIVPVSFYCTGITGIKFIVISFLQASQQTITATIMSFITELGVLPIVASIFHYNGDPNSPRWIFYAYPVSDAITTVCSISVAMKTLIKFYKLSKEQDPEKKDSTSSKSSSEEDQPSKIIPEL</sequence>
<feature type="transmembrane region" description="Helical" evidence="9">
    <location>
        <begin position="165"/>
        <end position="189"/>
    </location>
</feature>
<dbReference type="Proteomes" id="UP000001542">
    <property type="component" value="Unassembled WGS sequence"/>
</dbReference>
<feature type="region of interest" description="Disordered" evidence="8">
    <location>
        <begin position="1"/>
        <end position="24"/>
    </location>
</feature>
<evidence type="ECO:0000256" key="4">
    <source>
        <dbReference type="ARBA" id="ARBA00022475"/>
    </source>
</evidence>